<gene>
    <name evidence="3" type="ORF">TVAG_238280</name>
</gene>
<evidence type="ECO:0000313" key="3">
    <source>
        <dbReference type="EMBL" id="EAY21802.1"/>
    </source>
</evidence>
<dbReference type="OrthoDB" id="10445062at2759"/>
<dbReference type="PANTHER" id="PTHR13213">
    <property type="entry name" value="MYB-BINDING PROTEIN 1A FAMILY MEMBER"/>
    <property type="match status" value="1"/>
</dbReference>
<dbReference type="RefSeq" id="XP_001582788.1">
    <property type="nucleotide sequence ID" value="XM_001582738.1"/>
</dbReference>
<dbReference type="VEuPathDB" id="TrichDB:TVAGG3_0606000"/>
<dbReference type="GO" id="GO:0003677">
    <property type="term" value="F:DNA binding"/>
    <property type="evidence" value="ECO:0007669"/>
    <property type="project" value="InterPro"/>
</dbReference>
<dbReference type="InParanoid" id="A2DD28"/>
<comment type="subcellular location">
    <subcellularLocation>
        <location evidence="1">Nucleus</location>
    </subcellularLocation>
</comment>
<accession>A2DD28</accession>
<dbReference type="Proteomes" id="UP000001542">
    <property type="component" value="Unassembled WGS sequence"/>
</dbReference>
<evidence type="ECO:0000256" key="1">
    <source>
        <dbReference type="ARBA" id="ARBA00004123"/>
    </source>
</evidence>
<dbReference type="InterPro" id="IPR007015">
    <property type="entry name" value="DNA_pol_V/MYBBP1A"/>
</dbReference>
<keyword evidence="4" id="KW-1185">Reference proteome</keyword>
<name>A2DD28_TRIV3</name>
<protein>
    <submittedName>
        <fullName evidence="3">Uncharacterized protein</fullName>
    </submittedName>
</protein>
<dbReference type="GO" id="GO:0006355">
    <property type="term" value="P:regulation of DNA-templated transcription"/>
    <property type="evidence" value="ECO:0007669"/>
    <property type="project" value="InterPro"/>
</dbReference>
<reference evidence="3" key="2">
    <citation type="journal article" date="2007" name="Science">
        <title>Draft genome sequence of the sexually transmitted pathogen Trichomonas vaginalis.</title>
        <authorList>
            <person name="Carlton J.M."/>
            <person name="Hirt R.P."/>
            <person name="Silva J.C."/>
            <person name="Delcher A.L."/>
            <person name="Schatz M."/>
            <person name="Zhao Q."/>
            <person name="Wortman J.R."/>
            <person name="Bidwell S.L."/>
            <person name="Alsmark U.C.M."/>
            <person name="Besteiro S."/>
            <person name="Sicheritz-Ponten T."/>
            <person name="Noel C.J."/>
            <person name="Dacks J.B."/>
            <person name="Foster P.G."/>
            <person name="Simillion C."/>
            <person name="Van de Peer Y."/>
            <person name="Miranda-Saavedra D."/>
            <person name="Barton G.J."/>
            <person name="Westrop G.D."/>
            <person name="Mueller S."/>
            <person name="Dessi D."/>
            <person name="Fiori P.L."/>
            <person name="Ren Q."/>
            <person name="Paulsen I."/>
            <person name="Zhang H."/>
            <person name="Bastida-Corcuera F.D."/>
            <person name="Simoes-Barbosa A."/>
            <person name="Brown M.T."/>
            <person name="Hayes R.D."/>
            <person name="Mukherjee M."/>
            <person name="Okumura C.Y."/>
            <person name="Schneider R."/>
            <person name="Smith A.J."/>
            <person name="Vanacova S."/>
            <person name="Villalvazo M."/>
            <person name="Haas B.J."/>
            <person name="Pertea M."/>
            <person name="Feldblyum T.V."/>
            <person name="Utterback T.R."/>
            <person name="Shu C.L."/>
            <person name="Osoegawa K."/>
            <person name="de Jong P.J."/>
            <person name="Hrdy I."/>
            <person name="Horvathova L."/>
            <person name="Zubacova Z."/>
            <person name="Dolezal P."/>
            <person name="Malik S.B."/>
            <person name="Logsdon J.M. Jr."/>
            <person name="Henze K."/>
            <person name="Gupta A."/>
            <person name="Wang C.C."/>
            <person name="Dunne R.L."/>
            <person name="Upcroft J.A."/>
            <person name="Upcroft P."/>
            <person name="White O."/>
            <person name="Salzberg S.L."/>
            <person name="Tang P."/>
            <person name="Chiu C.-H."/>
            <person name="Lee Y.-S."/>
            <person name="Embley T.M."/>
            <person name="Coombs G.H."/>
            <person name="Mottram J.C."/>
            <person name="Tachezy J."/>
            <person name="Fraser-Liggett C.M."/>
            <person name="Johnson P.J."/>
        </authorList>
    </citation>
    <scope>NUCLEOTIDE SEQUENCE [LARGE SCALE GENOMIC DNA]</scope>
    <source>
        <strain evidence="3">G3</strain>
    </source>
</reference>
<evidence type="ECO:0000256" key="2">
    <source>
        <dbReference type="ARBA" id="ARBA00023242"/>
    </source>
</evidence>
<dbReference type="EMBL" id="DS113188">
    <property type="protein sequence ID" value="EAY21802.1"/>
    <property type="molecule type" value="Genomic_DNA"/>
</dbReference>
<dbReference type="AlphaFoldDB" id="A2DD28"/>
<dbReference type="GO" id="GO:0005730">
    <property type="term" value="C:nucleolus"/>
    <property type="evidence" value="ECO:0000318"/>
    <property type="project" value="GO_Central"/>
</dbReference>
<reference evidence="3" key="1">
    <citation type="submission" date="2006-10" db="EMBL/GenBank/DDBJ databases">
        <authorList>
            <person name="Amadeo P."/>
            <person name="Zhao Q."/>
            <person name="Wortman J."/>
            <person name="Fraser-Liggett C."/>
            <person name="Carlton J."/>
        </authorList>
    </citation>
    <scope>NUCLEOTIDE SEQUENCE</scope>
    <source>
        <strain evidence="3">G3</strain>
    </source>
</reference>
<dbReference type="PANTHER" id="PTHR13213:SF2">
    <property type="entry name" value="MYB-BINDING PROTEIN 1A"/>
    <property type="match status" value="1"/>
</dbReference>
<keyword evidence="2" id="KW-0539">Nucleus</keyword>
<organism evidence="3 4">
    <name type="scientific">Trichomonas vaginalis (strain ATCC PRA-98 / G3)</name>
    <dbReference type="NCBI Taxonomy" id="412133"/>
    <lineage>
        <taxon>Eukaryota</taxon>
        <taxon>Metamonada</taxon>
        <taxon>Parabasalia</taxon>
        <taxon>Trichomonadida</taxon>
        <taxon>Trichomonadidae</taxon>
        <taxon>Trichomonas</taxon>
    </lineage>
</organism>
<sequence>MTSKASIQAFAQEADIEESVRQLLKITKESAENLNTTIDTLVQLISDDKNQKNKPRYCYMLTSLLKKNKSEISGKDLLVNLRKAVPEEGRKDQKRRHRTAYILSLACVSRAGLLKQNYQLAADYIQTLYDITTEHPVHTGMAFSIIADIASANIPDSDTFMELVHPVVNPSQKIIEKNVDALYMWTSFEKEFKSVANDELLNRPLSKEYLLNFAEVLLQTADYRPSIHPIWYLLAKIDHKQLLDHVSELWLPDYQKNKPLIAYAVTACVPLLDSDGLLDFLGNKSLFVTSLSFASKKLLIPVLMPKFEESFNKDKETLFKLLISLLSIDGDHSDITKICNDKCSSLSDEDTLALAEALKDAPSQSYRTLLWAQKTRANIKDYSVIPKVFALACQHAKTDDDRLKLSEFVGVNFMRCTSDGTTWFTLLTGIDFSLADSPTNVPQLADMTNRLIDGINKVNSMLNITPEVAKVESTIESVSKTCGELLRSDRDHMKEVGKLQLKRALPYLDPSTVPSIFCDAELLSMAVRIPELCGAVLPMFIEHIRQLSDSQRQEMLKEPLKKLPISSDDALKIAQNVVNRAKSLQNESAAKLQDRYVNALMSLLPDDQLQKLVSTQVSKVLTEGSDNGVDVITTLIGLNSQTAFDVLDSVTKVAPKVEQPKRLEIMRNWISECCKNGDISSDSIVDAIFAAINYEYNETPSSKKKLEAALKWADRLIKKLERDINRNKFREMMPMIAATGSREAGNLIRSITLSAE</sequence>
<dbReference type="VEuPathDB" id="TrichDB:TVAG_238280"/>
<proteinExistence type="predicted"/>
<evidence type="ECO:0000313" key="4">
    <source>
        <dbReference type="Proteomes" id="UP000001542"/>
    </source>
</evidence>
<dbReference type="KEGG" id="tva:5467354"/>